<dbReference type="GeneID" id="85466488"/>
<comment type="caution">
    <text evidence="3">The sequence shown here is derived from an EMBL/GenBank/DDBJ whole genome shotgun (WGS) entry which is preliminary data.</text>
</comment>
<feature type="region of interest" description="Disordered" evidence="1">
    <location>
        <begin position="72"/>
        <end position="104"/>
    </location>
</feature>
<organism evidence="3 4">
    <name type="scientific">Colletotrichum phormii</name>
    <dbReference type="NCBI Taxonomy" id="359342"/>
    <lineage>
        <taxon>Eukaryota</taxon>
        <taxon>Fungi</taxon>
        <taxon>Dikarya</taxon>
        <taxon>Ascomycota</taxon>
        <taxon>Pezizomycotina</taxon>
        <taxon>Sordariomycetes</taxon>
        <taxon>Hypocreomycetidae</taxon>
        <taxon>Glomerellales</taxon>
        <taxon>Glomerellaceae</taxon>
        <taxon>Colletotrichum</taxon>
        <taxon>Colletotrichum acutatum species complex</taxon>
    </lineage>
</organism>
<dbReference type="Proteomes" id="UP001243989">
    <property type="component" value="Unassembled WGS sequence"/>
</dbReference>
<dbReference type="RefSeq" id="XP_060449404.1">
    <property type="nucleotide sequence ID" value="XM_060581626.1"/>
</dbReference>
<evidence type="ECO:0000256" key="2">
    <source>
        <dbReference type="SAM" id="SignalP"/>
    </source>
</evidence>
<feature type="signal peptide" evidence="2">
    <location>
        <begin position="1"/>
        <end position="32"/>
    </location>
</feature>
<keyword evidence="4" id="KW-1185">Reference proteome</keyword>
<accession>A0AAI9ZYX5</accession>
<sequence>MPVCWGCILVYSFWTGAIRWGLHCFLCHPAISARTEIVNPGSTNVSLTNDGGQILLLPLFLLRALPFSELSGQENRMRDTPVNSNSSRYCTVSGSPDEGLQQSC</sequence>
<keyword evidence="2" id="KW-0732">Signal</keyword>
<dbReference type="AlphaFoldDB" id="A0AAI9ZYX5"/>
<reference evidence="3" key="1">
    <citation type="submission" date="2021-06" db="EMBL/GenBank/DDBJ databases">
        <title>Comparative genomics, transcriptomics and evolutionary studies reveal genomic signatures of adaptation to plant cell wall in hemibiotrophic fungi.</title>
        <authorList>
            <consortium name="DOE Joint Genome Institute"/>
            <person name="Baroncelli R."/>
            <person name="Diaz J.F."/>
            <person name="Benocci T."/>
            <person name="Peng M."/>
            <person name="Battaglia E."/>
            <person name="Haridas S."/>
            <person name="Andreopoulos W."/>
            <person name="Labutti K."/>
            <person name="Pangilinan J."/>
            <person name="Floch G.L."/>
            <person name="Makela M.R."/>
            <person name="Henrissat B."/>
            <person name="Grigoriev I.V."/>
            <person name="Crouch J.A."/>
            <person name="De Vries R.P."/>
            <person name="Sukno S.A."/>
            <person name="Thon M.R."/>
        </authorList>
    </citation>
    <scope>NUCLEOTIDE SEQUENCE</scope>
    <source>
        <strain evidence="3">CBS 102054</strain>
    </source>
</reference>
<gene>
    <name evidence="3" type="ORF">BDP81DRAFT_123053</name>
</gene>
<evidence type="ECO:0000313" key="4">
    <source>
        <dbReference type="Proteomes" id="UP001243989"/>
    </source>
</evidence>
<feature type="compositionally biased region" description="Polar residues" evidence="1">
    <location>
        <begin position="81"/>
        <end position="104"/>
    </location>
</feature>
<evidence type="ECO:0000256" key="1">
    <source>
        <dbReference type="SAM" id="MobiDB-lite"/>
    </source>
</evidence>
<name>A0AAI9ZYX5_9PEZI</name>
<proteinExistence type="predicted"/>
<evidence type="ECO:0008006" key="5">
    <source>
        <dbReference type="Google" id="ProtNLM"/>
    </source>
</evidence>
<dbReference type="EMBL" id="JAHMHQ010000003">
    <property type="protein sequence ID" value="KAK1640797.1"/>
    <property type="molecule type" value="Genomic_DNA"/>
</dbReference>
<protein>
    <recommendedName>
        <fullName evidence="5">Secreted protein</fullName>
    </recommendedName>
</protein>
<evidence type="ECO:0000313" key="3">
    <source>
        <dbReference type="EMBL" id="KAK1640797.1"/>
    </source>
</evidence>
<feature type="chain" id="PRO_5042474523" description="Secreted protein" evidence="2">
    <location>
        <begin position="33"/>
        <end position="104"/>
    </location>
</feature>